<protein>
    <submittedName>
        <fullName evidence="1">DUF3426 domain-containing protein</fullName>
    </submittedName>
</protein>
<dbReference type="EMBL" id="WUYX01000029">
    <property type="protein sequence ID" value="MXV62381.1"/>
    <property type="molecule type" value="Genomic_DNA"/>
</dbReference>
<organism evidence="1 2">
    <name type="scientific">Natronorubrum halalkaliphilum</name>
    <dbReference type="NCBI Taxonomy" id="2691917"/>
    <lineage>
        <taxon>Archaea</taxon>
        <taxon>Methanobacteriati</taxon>
        <taxon>Methanobacteriota</taxon>
        <taxon>Stenosarchaea group</taxon>
        <taxon>Halobacteria</taxon>
        <taxon>Halobacteriales</taxon>
        <taxon>Natrialbaceae</taxon>
        <taxon>Natronorubrum</taxon>
    </lineage>
</organism>
<proteinExistence type="predicted"/>
<sequence length="135" mass="14994">MHRRGFLAVAVLVPISGCLEFLEDNGEEITEPGDVEIVWDDLVRENTGTEDERVTVWGVVRNVGDRTLSYIEIRATFFDEAGEELESVIESVDIDVDAASEQGPGEEWPFEVEFPRFGEDAAEVATYELEPATGV</sequence>
<dbReference type="NCBIfam" id="NF038353">
    <property type="entry name" value="FxLYD_dom"/>
    <property type="match status" value="1"/>
</dbReference>
<gene>
    <name evidence="1" type="ORF">GS429_09960</name>
</gene>
<comment type="caution">
    <text evidence="1">The sequence shown here is derived from an EMBL/GenBank/DDBJ whole genome shotgun (WGS) entry which is preliminary data.</text>
</comment>
<keyword evidence="2" id="KW-1185">Reference proteome</keyword>
<accession>A0A6B0VKL0</accession>
<dbReference type="InterPro" id="IPR047676">
    <property type="entry name" value="FxLYD_dom"/>
</dbReference>
<reference evidence="1 2" key="1">
    <citation type="submission" date="2020-01" db="EMBL/GenBank/DDBJ databases">
        <title>Natronorubrum sp. JWXQ-INN 674 isolated from Inner Mongolia Autonomous Region of China.</title>
        <authorList>
            <person name="Xue Q."/>
        </authorList>
    </citation>
    <scope>NUCLEOTIDE SEQUENCE [LARGE SCALE GENOMIC DNA]</scope>
    <source>
        <strain evidence="1 2">JWXQ-INN-674</strain>
    </source>
</reference>
<evidence type="ECO:0000313" key="2">
    <source>
        <dbReference type="Proteomes" id="UP000434101"/>
    </source>
</evidence>
<evidence type="ECO:0000313" key="1">
    <source>
        <dbReference type="EMBL" id="MXV62381.1"/>
    </source>
</evidence>
<dbReference type="AlphaFoldDB" id="A0A6B0VKL0"/>
<name>A0A6B0VKL0_9EURY</name>
<dbReference type="OrthoDB" id="308235at2157"/>
<dbReference type="RefSeq" id="WP_160065098.1">
    <property type="nucleotide sequence ID" value="NZ_WUYX01000029.1"/>
</dbReference>
<dbReference type="Proteomes" id="UP000434101">
    <property type="component" value="Unassembled WGS sequence"/>
</dbReference>